<protein>
    <submittedName>
        <fullName evidence="1">Uncharacterized protein</fullName>
    </submittedName>
</protein>
<comment type="caution">
    <text evidence="1">The sequence shown here is derived from an EMBL/GenBank/DDBJ whole genome shotgun (WGS) entry which is preliminary data.</text>
</comment>
<gene>
    <name evidence="1" type="ORF">KDK_00270</name>
</gene>
<dbReference type="EMBL" id="BIFS01000001">
    <property type="protein sequence ID" value="GCE16227.1"/>
    <property type="molecule type" value="Genomic_DNA"/>
</dbReference>
<name>A0A402AAP5_9CHLR</name>
<dbReference type="AlphaFoldDB" id="A0A402AAP5"/>
<accession>A0A402AAP5</accession>
<proteinExistence type="predicted"/>
<keyword evidence="2" id="KW-1185">Reference proteome</keyword>
<evidence type="ECO:0000313" key="2">
    <source>
        <dbReference type="Proteomes" id="UP000287188"/>
    </source>
</evidence>
<dbReference type="Proteomes" id="UP000287188">
    <property type="component" value="Unassembled WGS sequence"/>
</dbReference>
<evidence type="ECO:0000313" key="1">
    <source>
        <dbReference type="EMBL" id="GCE16227.1"/>
    </source>
</evidence>
<sequence>MAGKELIGDNGCVRQGVQPGKMSRGELGAGVVLGERAFFLRQKQLAIVVATNIHHRAGDEQVGGARGIEQACQVISQIHDLLDASAIDILQDRFQDPTIPRDIDNDRQRSVKGLRFAHGFLFSQSKVFSEKSTISPLLCKYAQH</sequence>
<reference evidence="2" key="1">
    <citation type="submission" date="2018-12" db="EMBL/GenBank/DDBJ databases">
        <title>Tengunoibacter tsumagoiensis gen. nov., sp. nov., Dictyobacter kobayashii sp. nov., D. alpinus sp. nov., and D. joshuensis sp. nov. and description of Dictyobacteraceae fam. nov. within the order Ktedonobacterales isolated from Tengu-no-mugimeshi.</title>
        <authorList>
            <person name="Wang C.M."/>
            <person name="Zheng Y."/>
            <person name="Sakai Y."/>
            <person name="Toyoda A."/>
            <person name="Minakuchi Y."/>
            <person name="Abe K."/>
            <person name="Yokota A."/>
            <person name="Yabe S."/>
        </authorList>
    </citation>
    <scope>NUCLEOTIDE SEQUENCE [LARGE SCALE GENOMIC DNA]</scope>
    <source>
        <strain evidence="2">Uno11</strain>
    </source>
</reference>
<organism evidence="1 2">
    <name type="scientific">Dictyobacter kobayashii</name>
    <dbReference type="NCBI Taxonomy" id="2014872"/>
    <lineage>
        <taxon>Bacteria</taxon>
        <taxon>Bacillati</taxon>
        <taxon>Chloroflexota</taxon>
        <taxon>Ktedonobacteria</taxon>
        <taxon>Ktedonobacterales</taxon>
        <taxon>Dictyobacteraceae</taxon>
        <taxon>Dictyobacter</taxon>
    </lineage>
</organism>